<reference evidence="3" key="1">
    <citation type="submission" date="2023-02" db="EMBL/GenBank/DDBJ databases">
        <title>Genome of toxic invasive species Heracleum sosnowskyi carries increased number of genes despite the absence of recent whole-genome duplications.</title>
        <authorList>
            <person name="Schelkunov M."/>
            <person name="Shtratnikova V."/>
            <person name="Makarenko M."/>
            <person name="Klepikova A."/>
            <person name="Omelchenko D."/>
            <person name="Novikova G."/>
            <person name="Obukhova E."/>
            <person name="Bogdanov V."/>
            <person name="Penin A."/>
            <person name="Logacheva M."/>
        </authorList>
    </citation>
    <scope>NUCLEOTIDE SEQUENCE</scope>
    <source>
        <strain evidence="3">Hsosn_3</strain>
        <tissue evidence="3">Leaf</tissue>
    </source>
</reference>
<keyword evidence="2" id="KW-0732">Signal</keyword>
<evidence type="ECO:0000313" key="3">
    <source>
        <dbReference type="EMBL" id="KAK1373155.1"/>
    </source>
</evidence>
<dbReference type="Proteomes" id="UP001237642">
    <property type="component" value="Unassembled WGS sequence"/>
</dbReference>
<evidence type="ECO:0008006" key="5">
    <source>
        <dbReference type="Google" id="ProtNLM"/>
    </source>
</evidence>
<feature type="compositionally biased region" description="Gly residues" evidence="1">
    <location>
        <begin position="129"/>
        <end position="142"/>
    </location>
</feature>
<gene>
    <name evidence="3" type="ORF">POM88_029348</name>
</gene>
<name>A0AAD8MES1_9APIA</name>
<evidence type="ECO:0000256" key="2">
    <source>
        <dbReference type="SAM" id="SignalP"/>
    </source>
</evidence>
<dbReference type="AlphaFoldDB" id="A0AAD8MES1"/>
<evidence type="ECO:0000256" key="1">
    <source>
        <dbReference type="SAM" id="MobiDB-lite"/>
    </source>
</evidence>
<proteinExistence type="predicted"/>
<feature type="chain" id="PRO_5041970670" description="Glycine-rich protein" evidence="2">
    <location>
        <begin position="26"/>
        <end position="213"/>
    </location>
</feature>
<keyword evidence="4" id="KW-1185">Reference proteome</keyword>
<comment type="caution">
    <text evidence="3">The sequence shown here is derived from an EMBL/GenBank/DDBJ whole genome shotgun (WGS) entry which is preliminary data.</text>
</comment>
<accession>A0AAD8MES1</accession>
<sequence>MTRSSVVYCCVILVMLLVNAVLANAIEKDNALGSKKDVKATGAEVESSKPRWFGGGYYWGRPGGWSYGGSGSPGRAGCGGNGGGPGGGAGGCGGSPGQPDWGGRGGNGGGAGGGAGGAGGYTGETPGSNNGGRSSGRGGAVGGSPPPPRAADGDQDGSGSSSMPNPNDPMCGNIQMVQVPNGFLISYDCGNCNYQYTIDYNGMTTGYGSVTCF</sequence>
<feature type="signal peptide" evidence="2">
    <location>
        <begin position="1"/>
        <end position="25"/>
    </location>
</feature>
<feature type="region of interest" description="Disordered" evidence="1">
    <location>
        <begin position="89"/>
        <end position="171"/>
    </location>
</feature>
<protein>
    <recommendedName>
        <fullName evidence="5">Glycine-rich protein</fullName>
    </recommendedName>
</protein>
<feature type="compositionally biased region" description="Gly residues" evidence="1">
    <location>
        <begin position="89"/>
        <end position="122"/>
    </location>
</feature>
<organism evidence="3 4">
    <name type="scientific">Heracleum sosnowskyi</name>
    <dbReference type="NCBI Taxonomy" id="360622"/>
    <lineage>
        <taxon>Eukaryota</taxon>
        <taxon>Viridiplantae</taxon>
        <taxon>Streptophyta</taxon>
        <taxon>Embryophyta</taxon>
        <taxon>Tracheophyta</taxon>
        <taxon>Spermatophyta</taxon>
        <taxon>Magnoliopsida</taxon>
        <taxon>eudicotyledons</taxon>
        <taxon>Gunneridae</taxon>
        <taxon>Pentapetalae</taxon>
        <taxon>asterids</taxon>
        <taxon>campanulids</taxon>
        <taxon>Apiales</taxon>
        <taxon>Apiaceae</taxon>
        <taxon>Apioideae</taxon>
        <taxon>apioid superclade</taxon>
        <taxon>Tordylieae</taxon>
        <taxon>Tordyliinae</taxon>
        <taxon>Heracleum</taxon>
    </lineage>
</organism>
<reference evidence="3" key="2">
    <citation type="submission" date="2023-05" db="EMBL/GenBank/DDBJ databases">
        <authorList>
            <person name="Schelkunov M.I."/>
        </authorList>
    </citation>
    <scope>NUCLEOTIDE SEQUENCE</scope>
    <source>
        <strain evidence="3">Hsosn_3</strain>
        <tissue evidence="3">Leaf</tissue>
    </source>
</reference>
<evidence type="ECO:0000313" key="4">
    <source>
        <dbReference type="Proteomes" id="UP001237642"/>
    </source>
</evidence>
<dbReference type="EMBL" id="JAUIZM010000007">
    <property type="protein sequence ID" value="KAK1373155.1"/>
    <property type="molecule type" value="Genomic_DNA"/>
</dbReference>